<evidence type="ECO:0000313" key="2">
    <source>
        <dbReference type="Proteomes" id="UP000028837"/>
    </source>
</evidence>
<sequence length="113" mass="13117">MPFLSQTWLIHEICTNSVGSYGTCKISQTFIMTKVLRWMTSSKNCSNSLTLTMLPRMSCSSRAVPRNFYRLECLRVVRTICRHAANWTTTSVDTHNSRNWAGLRHDTEYTIHR</sequence>
<name>A0A086K014_TOXGO</name>
<evidence type="ECO:0000313" key="1">
    <source>
        <dbReference type="EMBL" id="KFG37732.1"/>
    </source>
</evidence>
<accession>A0A086K014</accession>
<dbReference type="VEuPathDB" id="ToxoDB:TGDOM2_203100"/>
<dbReference type="Proteomes" id="UP000028837">
    <property type="component" value="Unassembled WGS sequence"/>
</dbReference>
<reference evidence="1 2" key="1">
    <citation type="submission" date="2014-02" db="EMBL/GenBank/DDBJ databases">
        <authorList>
            <person name="Sibley D."/>
            <person name="Venepally P."/>
            <person name="Karamycheva S."/>
            <person name="Hadjithomas M."/>
            <person name="Khan A."/>
            <person name="Brunk B."/>
            <person name="Roos D."/>
            <person name="Caler E."/>
            <person name="Lorenzi H."/>
        </authorList>
    </citation>
    <scope>NUCLEOTIDE SEQUENCE [LARGE SCALE GENOMIC DNA]</scope>
    <source>
        <strain evidence="1 2">GAB2-2007-GAL-DOM2</strain>
    </source>
</reference>
<comment type="caution">
    <text evidence="1">The sequence shown here is derived from an EMBL/GenBank/DDBJ whole genome shotgun (WGS) entry which is preliminary data.</text>
</comment>
<organism evidence="1 2">
    <name type="scientific">Toxoplasma gondii GAB2-2007-GAL-DOM2</name>
    <dbReference type="NCBI Taxonomy" id="1130820"/>
    <lineage>
        <taxon>Eukaryota</taxon>
        <taxon>Sar</taxon>
        <taxon>Alveolata</taxon>
        <taxon>Apicomplexa</taxon>
        <taxon>Conoidasida</taxon>
        <taxon>Coccidia</taxon>
        <taxon>Eucoccidiorida</taxon>
        <taxon>Eimeriorina</taxon>
        <taxon>Sarcocystidae</taxon>
        <taxon>Toxoplasma</taxon>
    </lineage>
</organism>
<proteinExistence type="predicted"/>
<dbReference type="AlphaFoldDB" id="A0A086K014"/>
<gene>
    <name evidence="1" type="ORF">TGDOM2_203100</name>
</gene>
<dbReference type="EMBL" id="AHZU02000988">
    <property type="protein sequence ID" value="KFG37732.1"/>
    <property type="molecule type" value="Genomic_DNA"/>
</dbReference>
<protein>
    <submittedName>
        <fullName evidence="1">Uncharacterized protein</fullName>
    </submittedName>
</protein>